<dbReference type="GO" id="GO:0004672">
    <property type="term" value="F:protein kinase activity"/>
    <property type="evidence" value="ECO:0007669"/>
    <property type="project" value="InterPro"/>
</dbReference>
<feature type="domain" description="Protein kinase" evidence="5">
    <location>
        <begin position="149"/>
        <end position="474"/>
    </location>
</feature>
<dbReference type="InterPro" id="IPR011009">
    <property type="entry name" value="Kinase-like_dom_sf"/>
</dbReference>
<accession>A0A4R5P8H5</accession>
<dbReference type="InterPro" id="IPR051409">
    <property type="entry name" value="Atypical_kinase_ADCK"/>
</dbReference>
<dbReference type="CDD" id="cd13970">
    <property type="entry name" value="ABC1_ADCK3"/>
    <property type="match status" value="1"/>
</dbReference>
<name>A0A4R5P8H5_9MYCO</name>
<evidence type="ECO:0000313" key="6">
    <source>
        <dbReference type="EMBL" id="TDH19899.1"/>
    </source>
</evidence>
<proteinExistence type="inferred from homology"/>
<dbReference type="SUPFAM" id="SSF56112">
    <property type="entry name" value="Protein kinase-like (PK-like)"/>
    <property type="match status" value="1"/>
</dbReference>
<protein>
    <submittedName>
        <fullName evidence="6">AarF/ABC1/UbiB kinase family protein</fullName>
    </submittedName>
</protein>
<dbReference type="GO" id="GO:0005524">
    <property type="term" value="F:ATP binding"/>
    <property type="evidence" value="ECO:0007669"/>
    <property type="project" value="UniProtKB-KW"/>
</dbReference>
<comment type="caution">
    <text evidence="6">The sequence shown here is derived from an EMBL/GenBank/DDBJ whole genome shotgun (WGS) entry which is preliminary data.</text>
</comment>
<keyword evidence="3" id="KW-0547">Nucleotide-binding</keyword>
<comment type="similarity">
    <text evidence="1">Belongs to the protein kinase superfamily. ADCK protein kinase family.</text>
</comment>
<keyword evidence="4" id="KW-0067">ATP-binding</keyword>
<dbReference type="EMBL" id="RXLR01000018">
    <property type="protein sequence ID" value="TDH19899.1"/>
    <property type="molecule type" value="Genomic_DNA"/>
</dbReference>
<dbReference type="PANTHER" id="PTHR43851:SF3">
    <property type="entry name" value="COENZYME Q8"/>
    <property type="match status" value="1"/>
</dbReference>
<dbReference type="InterPro" id="IPR034646">
    <property type="entry name" value="ADCK3_dom"/>
</dbReference>
<dbReference type="Pfam" id="PF03109">
    <property type="entry name" value="ABC1"/>
    <property type="match status" value="1"/>
</dbReference>
<dbReference type="AlphaFoldDB" id="A0A4R5P8H5"/>
<dbReference type="PANTHER" id="PTHR43851">
    <property type="match status" value="1"/>
</dbReference>
<evidence type="ECO:0000256" key="3">
    <source>
        <dbReference type="ARBA" id="ARBA00022741"/>
    </source>
</evidence>
<reference evidence="6 7" key="1">
    <citation type="journal article" date="2019" name="Sci. Rep.">
        <title>Extended insight into the Mycobacterium chelonae-abscessus complex through whole genome sequencing of Mycobacterium salmoniphilum outbreak and Mycobacterium salmoniphilum-like strains.</title>
        <authorList>
            <person name="Behra P.R.K."/>
            <person name="Das S."/>
            <person name="Pettersson B.M.F."/>
            <person name="Shirreff L."/>
            <person name="DuCote T."/>
            <person name="Jacobsson K.G."/>
            <person name="Ennis D.G."/>
            <person name="Kirsebom L.A."/>
        </authorList>
    </citation>
    <scope>NUCLEOTIDE SEQUENCE [LARGE SCALE GENOMIC DNA]</scope>
    <source>
        <strain evidence="6 7">DSM 45524</strain>
    </source>
</reference>
<keyword evidence="6" id="KW-0418">Kinase</keyword>
<sequence>MAPTSPEIDEAPPFVNFITTGHDVYMAEIRRGRAARAAKLASLPAGIAGRAALGVGKRLAGKSKDEVNAELVEKAAEQLFQVLGELKGAAMKIGQMLSVMEAAIPPEFGEPYREALTKLQSDAPPLAADKVHRVLDAQLGTKWRERFQSFDDKPVASASIGQVHKAVWKDGRVVAVKVQYPGADEAVRSDLKTIQRLSSLFKQVAPGADIKGIVDELIERTEEELDYRIEATNQRTFVKAFKDDPEFYVPSVIASSPKVIITEWMQGRKLSEIIAGGTEEERSRCAHFLLEFSISSPYRCGLLHADTHPGNFMLLEDGRFGVMDFGACASHEGGLPAGFGPILRLARDEKWEELTEVLRSEGFIPPSATSVSHEEVNSYLEPYIEPLNYDTFHFSRKWLQRLTAKATDFRSEEFLESFKTSRQMNLPPNYLMFFRVLGGLIGIAAQLDAPVDYAAIIDKWVPGFHEDSKSPAAT</sequence>
<dbReference type="InterPro" id="IPR004147">
    <property type="entry name" value="ABC1_dom"/>
</dbReference>
<gene>
    <name evidence="6" type="ORF">EJ571_17890</name>
</gene>
<evidence type="ECO:0000259" key="5">
    <source>
        <dbReference type="PROSITE" id="PS50011"/>
    </source>
</evidence>
<evidence type="ECO:0000256" key="2">
    <source>
        <dbReference type="ARBA" id="ARBA00022679"/>
    </source>
</evidence>
<dbReference type="InterPro" id="IPR000719">
    <property type="entry name" value="Prot_kinase_dom"/>
</dbReference>
<dbReference type="PROSITE" id="PS50011">
    <property type="entry name" value="PROTEIN_KINASE_DOM"/>
    <property type="match status" value="1"/>
</dbReference>
<dbReference type="Proteomes" id="UP000295627">
    <property type="component" value="Unassembled WGS sequence"/>
</dbReference>
<evidence type="ECO:0000256" key="4">
    <source>
        <dbReference type="ARBA" id="ARBA00022840"/>
    </source>
</evidence>
<keyword evidence="2" id="KW-0808">Transferase</keyword>
<organism evidence="6 7">
    <name type="scientific">Mycobacteroides franklinii</name>
    <dbReference type="NCBI Taxonomy" id="948102"/>
    <lineage>
        <taxon>Bacteria</taxon>
        <taxon>Bacillati</taxon>
        <taxon>Actinomycetota</taxon>
        <taxon>Actinomycetes</taxon>
        <taxon>Mycobacteriales</taxon>
        <taxon>Mycobacteriaceae</taxon>
        <taxon>Mycobacteroides</taxon>
    </lineage>
</organism>
<evidence type="ECO:0000313" key="7">
    <source>
        <dbReference type="Proteomes" id="UP000295627"/>
    </source>
</evidence>
<dbReference type="Gene3D" id="1.10.510.10">
    <property type="entry name" value="Transferase(Phosphotransferase) domain 1"/>
    <property type="match status" value="1"/>
</dbReference>
<evidence type="ECO:0000256" key="1">
    <source>
        <dbReference type="ARBA" id="ARBA00009670"/>
    </source>
</evidence>